<feature type="domain" description="N-acetyltransferase" evidence="3">
    <location>
        <begin position="3"/>
        <end position="157"/>
    </location>
</feature>
<keyword evidence="1" id="KW-0808">Transferase</keyword>
<gene>
    <name evidence="4" type="ORF">GCM10007879_30310</name>
</gene>
<dbReference type="EMBL" id="BSNI01000002">
    <property type="protein sequence ID" value="GLQ18782.1"/>
    <property type="molecule type" value="Genomic_DNA"/>
</dbReference>
<sequence length="286" mass="32584">MTIKIVPIADDHWVKLPDIHRAAILAVPDKFYDESTRKSWATGLIPEGYIHSAEDGEVFHVALDDSENPIGFCGFRGYEITAIFVAPDHQRKGVATALYNKAIDELLKGRPAQITLTTSYTALAFFEKQGFVTLQEREEITRGGAFMPVFDMKAPISSPPHTGREVELMQAGKKNIAYFEDSDPIEQFRPHLTTGEVKRFVWQDRADHLKQQLQDNGELDINPVAPVIYYLAQFENQKDRLVALLHKHMIEGQYDSAEELEMGELLGYPSYAIKAFLERMRNRRED</sequence>
<dbReference type="Gene3D" id="3.40.630.30">
    <property type="match status" value="1"/>
</dbReference>
<evidence type="ECO:0000313" key="5">
    <source>
        <dbReference type="Proteomes" id="UP001161405"/>
    </source>
</evidence>
<dbReference type="SUPFAM" id="SSF55729">
    <property type="entry name" value="Acyl-CoA N-acyltransferases (Nat)"/>
    <property type="match status" value="1"/>
</dbReference>
<comment type="caution">
    <text evidence="4">The sequence shown here is derived from an EMBL/GenBank/DDBJ whole genome shotgun (WGS) entry which is preliminary data.</text>
</comment>
<name>A0ABQ5UVS2_9HYPH</name>
<reference evidence="4" key="2">
    <citation type="submission" date="2023-01" db="EMBL/GenBank/DDBJ databases">
        <title>Draft genome sequence of Maritalea porphyrae strain NBRC 107169.</title>
        <authorList>
            <person name="Sun Q."/>
            <person name="Mori K."/>
        </authorList>
    </citation>
    <scope>NUCLEOTIDE SEQUENCE</scope>
    <source>
        <strain evidence="4">NBRC 107169</strain>
    </source>
</reference>
<dbReference type="RefSeq" id="WP_284365849.1">
    <property type="nucleotide sequence ID" value="NZ_BSNI01000002.1"/>
</dbReference>
<evidence type="ECO:0000259" key="3">
    <source>
        <dbReference type="PROSITE" id="PS51186"/>
    </source>
</evidence>
<dbReference type="PANTHER" id="PTHR43420:SF12">
    <property type="entry name" value="N-ACETYLTRANSFERASE DOMAIN-CONTAINING PROTEIN"/>
    <property type="match status" value="1"/>
</dbReference>
<dbReference type="CDD" id="cd04301">
    <property type="entry name" value="NAT_SF"/>
    <property type="match status" value="1"/>
</dbReference>
<reference evidence="4" key="1">
    <citation type="journal article" date="2014" name="Int. J. Syst. Evol. Microbiol.">
        <title>Complete genome of a new Firmicutes species belonging to the dominant human colonic microbiota ('Ruminococcus bicirculans') reveals two chromosomes and a selective capacity to utilize plant glucans.</title>
        <authorList>
            <consortium name="NISC Comparative Sequencing Program"/>
            <person name="Wegmann U."/>
            <person name="Louis P."/>
            <person name="Goesmann A."/>
            <person name="Henrissat B."/>
            <person name="Duncan S.H."/>
            <person name="Flint H.J."/>
        </authorList>
    </citation>
    <scope>NUCLEOTIDE SEQUENCE</scope>
    <source>
        <strain evidence="4">NBRC 107169</strain>
    </source>
</reference>
<keyword evidence="5" id="KW-1185">Reference proteome</keyword>
<dbReference type="InterPro" id="IPR016181">
    <property type="entry name" value="Acyl_CoA_acyltransferase"/>
</dbReference>
<keyword evidence="2" id="KW-0012">Acyltransferase</keyword>
<evidence type="ECO:0000313" key="4">
    <source>
        <dbReference type="EMBL" id="GLQ18782.1"/>
    </source>
</evidence>
<dbReference type="PANTHER" id="PTHR43420">
    <property type="entry name" value="ACETYLTRANSFERASE"/>
    <property type="match status" value="1"/>
</dbReference>
<accession>A0ABQ5UVS2</accession>
<dbReference type="Pfam" id="PF13673">
    <property type="entry name" value="Acetyltransf_10"/>
    <property type="match status" value="1"/>
</dbReference>
<evidence type="ECO:0000256" key="1">
    <source>
        <dbReference type="ARBA" id="ARBA00022679"/>
    </source>
</evidence>
<dbReference type="Proteomes" id="UP001161405">
    <property type="component" value="Unassembled WGS sequence"/>
</dbReference>
<dbReference type="InterPro" id="IPR050680">
    <property type="entry name" value="YpeA/RimI_acetyltransf"/>
</dbReference>
<proteinExistence type="predicted"/>
<organism evidence="4 5">
    <name type="scientific">Maritalea porphyrae</name>
    <dbReference type="NCBI Taxonomy" id="880732"/>
    <lineage>
        <taxon>Bacteria</taxon>
        <taxon>Pseudomonadati</taxon>
        <taxon>Pseudomonadota</taxon>
        <taxon>Alphaproteobacteria</taxon>
        <taxon>Hyphomicrobiales</taxon>
        <taxon>Devosiaceae</taxon>
        <taxon>Maritalea</taxon>
    </lineage>
</organism>
<protein>
    <recommendedName>
        <fullName evidence="3">N-acetyltransferase domain-containing protein</fullName>
    </recommendedName>
</protein>
<evidence type="ECO:0000256" key="2">
    <source>
        <dbReference type="ARBA" id="ARBA00023315"/>
    </source>
</evidence>
<dbReference type="PROSITE" id="PS51186">
    <property type="entry name" value="GNAT"/>
    <property type="match status" value="1"/>
</dbReference>
<dbReference type="InterPro" id="IPR000182">
    <property type="entry name" value="GNAT_dom"/>
</dbReference>